<reference evidence="1" key="1">
    <citation type="submission" date="2024-07" db="EMBL/GenBank/DDBJ databases">
        <authorList>
            <person name="Yu S.T."/>
        </authorList>
    </citation>
    <scope>NUCLEOTIDE SEQUENCE</scope>
    <source>
        <strain evidence="1">R21</strain>
    </source>
</reference>
<gene>
    <name evidence="1" type="ORF">AB5J56_19610</name>
</gene>
<dbReference type="RefSeq" id="WP_369234026.1">
    <property type="nucleotide sequence ID" value="NZ_CP163435.1"/>
</dbReference>
<accession>A0AB39P8L0</accession>
<evidence type="ECO:0008006" key="2">
    <source>
        <dbReference type="Google" id="ProtNLM"/>
    </source>
</evidence>
<dbReference type="EMBL" id="CP163435">
    <property type="protein sequence ID" value="XDQ26777.1"/>
    <property type="molecule type" value="Genomic_DNA"/>
</dbReference>
<dbReference type="SUPFAM" id="SSF55961">
    <property type="entry name" value="Bet v1-like"/>
    <property type="match status" value="1"/>
</dbReference>
<evidence type="ECO:0000313" key="1">
    <source>
        <dbReference type="EMBL" id="XDQ26777.1"/>
    </source>
</evidence>
<sequence length="132" mass="14419">MSDFIEEGATTETRGDARALRFLVRLPQAVENVWPALATAEGLKGWLDAVEVFEPRLGGAVTLAGLGPGQVTAWDVERVAEYSVEGRGRVRFHLEPAPGGGTTLRFTHEIPEGVEPPDWRGRFERLVHTLSG</sequence>
<organism evidence="1">
    <name type="scientific">Streptomyces sp. R21</name>
    <dbReference type="NCBI Taxonomy" id="3238627"/>
    <lineage>
        <taxon>Bacteria</taxon>
        <taxon>Bacillati</taxon>
        <taxon>Actinomycetota</taxon>
        <taxon>Actinomycetes</taxon>
        <taxon>Kitasatosporales</taxon>
        <taxon>Streptomycetaceae</taxon>
        <taxon>Streptomyces</taxon>
    </lineage>
</organism>
<protein>
    <recommendedName>
        <fullName evidence="2">Polyketide cyclase / dehydrase and lipid transport</fullName>
    </recommendedName>
</protein>
<name>A0AB39P8L0_9ACTN</name>
<dbReference type="InterPro" id="IPR023393">
    <property type="entry name" value="START-like_dom_sf"/>
</dbReference>
<proteinExistence type="predicted"/>
<dbReference type="Gene3D" id="3.30.530.20">
    <property type="match status" value="1"/>
</dbReference>
<dbReference type="AlphaFoldDB" id="A0AB39P8L0"/>